<dbReference type="EMBL" id="JAOVZQ010000001">
    <property type="protein sequence ID" value="MCY0093923.1"/>
    <property type="molecule type" value="Genomic_DNA"/>
</dbReference>
<comment type="caution">
    <text evidence="1">The sequence shown here is derived from an EMBL/GenBank/DDBJ whole genome shotgun (WGS) entry which is preliminary data.</text>
</comment>
<organism evidence="1 2">
    <name type="scientific">Hoeflea ulvae</name>
    <dbReference type="NCBI Taxonomy" id="2983764"/>
    <lineage>
        <taxon>Bacteria</taxon>
        <taxon>Pseudomonadati</taxon>
        <taxon>Pseudomonadota</taxon>
        <taxon>Alphaproteobacteria</taxon>
        <taxon>Hyphomicrobiales</taxon>
        <taxon>Rhizobiaceae</taxon>
        <taxon>Hoeflea</taxon>
    </lineage>
</organism>
<evidence type="ECO:0000313" key="1">
    <source>
        <dbReference type="EMBL" id="MCY0093923.1"/>
    </source>
</evidence>
<dbReference type="RefSeq" id="WP_267611864.1">
    <property type="nucleotide sequence ID" value="NZ_JAOVZQ010000001.1"/>
</dbReference>
<dbReference type="Proteomes" id="UP001081283">
    <property type="component" value="Unassembled WGS sequence"/>
</dbReference>
<accession>A0ABT3YDF4</accession>
<evidence type="ECO:0000313" key="2">
    <source>
        <dbReference type="Proteomes" id="UP001081283"/>
    </source>
</evidence>
<keyword evidence="2" id="KW-1185">Reference proteome</keyword>
<gene>
    <name evidence="1" type="ORF">OEG82_07805</name>
</gene>
<protein>
    <submittedName>
        <fullName evidence="1">Uncharacterized protein</fullName>
    </submittedName>
</protein>
<sequence>MADSKGWPPVLLYGVIINEAIRSGDKDVMQAVAKVSEFMMGRADDDGSEMISDWHAAHKDLMKALN</sequence>
<proteinExistence type="predicted"/>
<reference evidence="1" key="1">
    <citation type="submission" date="2022-10" db="EMBL/GenBank/DDBJ databases">
        <title>Hoeflea sp. J2-29, isolated from marine algae.</title>
        <authorList>
            <person name="Kristyanto S."/>
            <person name="Kim J.M."/>
            <person name="Jeon C.O."/>
        </authorList>
    </citation>
    <scope>NUCLEOTIDE SEQUENCE</scope>
    <source>
        <strain evidence="1">J2-29</strain>
    </source>
</reference>
<name>A0ABT3YDF4_9HYPH</name>